<name>L8WFM8_THACA</name>
<evidence type="ECO:0000313" key="2">
    <source>
        <dbReference type="Proteomes" id="UP000011668"/>
    </source>
</evidence>
<sequence>MVSPATPSPGGVAMSGALRIIGCNAAETKPDEATWATTHESRAAIIVYMRRDGLRSRVREQVGEAGKTESSRVLAQVVERL</sequence>
<dbReference type="AlphaFoldDB" id="L8WFM8"/>
<accession>L8WFM8</accession>
<protein>
    <submittedName>
        <fullName evidence="1">Uncharacterized protein</fullName>
    </submittedName>
</protein>
<evidence type="ECO:0000313" key="1">
    <source>
        <dbReference type="EMBL" id="ELU35517.1"/>
    </source>
</evidence>
<dbReference type="HOGENOM" id="CLU_2575487_0_0_1"/>
<proteinExistence type="predicted"/>
<reference evidence="1 2" key="1">
    <citation type="journal article" date="2013" name="Nat. Commun.">
        <title>The evolution and pathogenic mechanisms of the rice sheath blight pathogen.</title>
        <authorList>
            <person name="Zheng A."/>
            <person name="Lin R."/>
            <person name="Xu L."/>
            <person name="Qin P."/>
            <person name="Tang C."/>
            <person name="Ai P."/>
            <person name="Zhang D."/>
            <person name="Liu Y."/>
            <person name="Sun Z."/>
            <person name="Feng H."/>
            <person name="Wang Y."/>
            <person name="Chen Y."/>
            <person name="Liang X."/>
            <person name="Fu R."/>
            <person name="Li Q."/>
            <person name="Zhang J."/>
            <person name="Yu X."/>
            <person name="Xie Z."/>
            <person name="Ding L."/>
            <person name="Guan P."/>
            <person name="Tang J."/>
            <person name="Liang Y."/>
            <person name="Wang S."/>
            <person name="Deng Q."/>
            <person name="Li S."/>
            <person name="Zhu J."/>
            <person name="Wang L."/>
            <person name="Liu H."/>
            <person name="Li P."/>
        </authorList>
    </citation>
    <scope>NUCLEOTIDE SEQUENCE [LARGE SCALE GENOMIC DNA]</scope>
    <source>
        <strain evidence="2">AG-1 IA</strain>
    </source>
</reference>
<comment type="caution">
    <text evidence="1">The sequence shown here is derived from an EMBL/GenBank/DDBJ whole genome shotgun (WGS) entry which is preliminary data.</text>
</comment>
<gene>
    <name evidence="1" type="ORF">AG1IA_10453</name>
</gene>
<organism evidence="1 2">
    <name type="scientific">Thanatephorus cucumeris (strain AG1-IA)</name>
    <name type="common">Rice sheath blight fungus</name>
    <name type="synonym">Rhizoctonia solani</name>
    <dbReference type="NCBI Taxonomy" id="983506"/>
    <lineage>
        <taxon>Eukaryota</taxon>
        <taxon>Fungi</taxon>
        <taxon>Dikarya</taxon>
        <taxon>Basidiomycota</taxon>
        <taxon>Agaricomycotina</taxon>
        <taxon>Agaricomycetes</taxon>
        <taxon>Cantharellales</taxon>
        <taxon>Ceratobasidiaceae</taxon>
        <taxon>Rhizoctonia</taxon>
        <taxon>Rhizoctonia solani AG-1</taxon>
    </lineage>
</organism>
<dbReference type="EMBL" id="AFRT01006333">
    <property type="protein sequence ID" value="ELU35517.1"/>
    <property type="molecule type" value="Genomic_DNA"/>
</dbReference>
<dbReference type="Proteomes" id="UP000011668">
    <property type="component" value="Unassembled WGS sequence"/>
</dbReference>
<keyword evidence="2" id="KW-1185">Reference proteome</keyword>